<dbReference type="EMBL" id="CP000148">
    <property type="protein sequence ID" value="ABB32586.1"/>
    <property type="molecule type" value="Genomic_DNA"/>
</dbReference>
<evidence type="ECO:0000256" key="1">
    <source>
        <dbReference type="SAM" id="Coils"/>
    </source>
</evidence>
<name>Q39T38_GEOMG</name>
<protein>
    <recommendedName>
        <fullName evidence="6">DUF4140 domain-containing protein</fullName>
    </recommendedName>
</protein>
<dbReference type="KEGG" id="gme:Gmet_2361"/>
<feature type="chain" id="PRO_5004223371" description="DUF4140 domain-containing protein" evidence="3">
    <location>
        <begin position="20"/>
        <end position="326"/>
    </location>
</feature>
<dbReference type="RefSeq" id="WP_004513259.1">
    <property type="nucleotide sequence ID" value="NC_007517.1"/>
</dbReference>
<organism evidence="4 5">
    <name type="scientific">Geobacter metallireducens (strain ATCC 53774 / DSM 7210 / GS-15)</name>
    <dbReference type="NCBI Taxonomy" id="269799"/>
    <lineage>
        <taxon>Bacteria</taxon>
        <taxon>Pseudomonadati</taxon>
        <taxon>Thermodesulfobacteriota</taxon>
        <taxon>Desulfuromonadia</taxon>
        <taxon>Geobacterales</taxon>
        <taxon>Geobacteraceae</taxon>
        <taxon>Geobacter</taxon>
    </lineage>
</organism>
<evidence type="ECO:0000256" key="3">
    <source>
        <dbReference type="SAM" id="SignalP"/>
    </source>
</evidence>
<feature type="coiled-coil region" evidence="1">
    <location>
        <begin position="78"/>
        <end position="105"/>
    </location>
</feature>
<evidence type="ECO:0000256" key="2">
    <source>
        <dbReference type="SAM" id="MobiDB-lite"/>
    </source>
</evidence>
<reference evidence="4 5" key="1">
    <citation type="submission" date="2005-10" db="EMBL/GenBank/DDBJ databases">
        <title>Complete sequence of Geobacter metallireducens GS-15.</title>
        <authorList>
            <consortium name="US DOE Joint Genome Institute"/>
            <person name="Copeland A."/>
            <person name="Lucas S."/>
            <person name="Lapidus A."/>
            <person name="Barry K."/>
            <person name="Detter J.C."/>
            <person name="Glavina T."/>
            <person name="Hammon N."/>
            <person name="Israni S."/>
            <person name="Pitluck S."/>
            <person name="Di Bartolo G."/>
            <person name="Chain P."/>
            <person name="Schmutz J."/>
            <person name="Larimer F."/>
            <person name="Land M."/>
            <person name="Kyrpides N."/>
            <person name="Ivanova N."/>
            <person name="Richardson P."/>
        </authorList>
    </citation>
    <scope>NUCLEOTIDE SEQUENCE [LARGE SCALE GENOMIC DNA]</scope>
    <source>
        <strain evidence="5">ATCC 53774 / DSM 7210 / GS-15</strain>
    </source>
</reference>
<evidence type="ECO:0000313" key="5">
    <source>
        <dbReference type="Proteomes" id="UP000007073"/>
    </source>
</evidence>
<dbReference type="eggNOG" id="ENOG5033UH5">
    <property type="taxonomic scope" value="Bacteria"/>
</dbReference>
<dbReference type="STRING" id="269799.Gmet_2361"/>
<reference evidence="4 5" key="2">
    <citation type="journal article" date="2009" name="BMC Microbiol.">
        <title>The genome sequence of Geobacter metallireducens: features of metabolism, physiology and regulation common and dissimilar to Geobacter sulfurreducens.</title>
        <authorList>
            <person name="Aklujkar M."/>
            <person name="Krushkal J."/>
            <person name="DiBartolo G."/>
            <person name="Lapidus A."/>
            <person name="Land M.L."/>
            <person name="Lovley D.R."/>
        </authorList>
    </citation>
    <scope>NUCLEOTIDE SEQUENCE [LARGE SCALE GENOMIC DNA]</scope>
    <source>
        <strain evidence="5">ATCC 53774 / DSM 7210 / GS-15</strain>
    </source>
</reference>
<dbReference type="HOGENOM" id="CLU_890703_0_0_7"/>
<sequence length="326" mass="35371">MRFLIVAVMLFVVVSPAVAASKNVTYFLDGTRVEGVASAPKGYLELPLPGNYIPGSFRVRPAGSVPVARVDVVPARPDSKAEKEMKDLMERRRTLEDRLKALDVRQEIFKAAAKSQSSKAPRKTKNNPQPLDTIRKGTDYAVTQLEEVYRGRRRAEEGLKTVDARIEALKKEGGIGGSVARVWLSGKGSASYSFLTTGTGWTPFYDFRLRGNGMVEVTVKAQLPGVQRDKVSVVAQNVVDATPDVQAVSVSSNLAPVARFSLPVEREEPFRAPQSGVSFAFRNTTGERLMAGGGACYLNGEYLGAVRFEGSSSGELKDVVAGRLQE</sequence>
<evidence type="ECO:0008006" key="6">
    <source>
        <dbReference type="Google" id="ProtNLM"/>
    </source>
</evidence>
<evidence type="ECO:0000313" key="4">
    <source>
        <dbReference type="EMBL" id="ABB32586.1"/>
    </source>
</evidence>
<keyword evidence="3" id="KW-0732">Signal</keyword>
<gene>
    <name evidence="4" type="ordered locus">Gmet_2361</name>
</gene>
<dbReference type="Proteomes" id="UP000007073">
    <property type="component" value="Chromosome"/>
</dbReference>
<feature type="signal peptide" evidence="3">
    <location>
        <begin position="1"/>
        <end position="19"/>
    </location>
</feature>
<proteinExistence type="predicted"/>
<keyword evidence="1" id="KW-0175">Coiled coil</keyword>
<accession>Q39T38</accession>
<feature type="region of interest" description="Disordered" evidence="2">
    <location>
        <begin position="113"/>
        <end position="134"/>
    </location>
</feature>
<keyword evidence="5" id="KW-1185">Reference proteome</keyword>
<dbReference type="AlphaFoldDB" id="Q39T38"/>